<dbReference type="InterPro" id="IPR000182">
    <property type="entry name" value="GNAT_dom"/>
</dbReference>
<proteinExistence type="predicted"/>
<dbReference type="PROSITE" id="PS51186">
    <property type="entry name" value="GNAT"/>
    <property type="match status" value="1"/>
</dbReference>
<dbReference type="Proteomes" id="UP001500459">
    <property type="component" value="Unassembled WGS sequence"/>
</dbReference>
<dbReference type="Pfam" id="PF00583">
    <property type="entry name" value="Acetyltransf_1"/>
    <property type="match status" value="1"/>
</dbReference>
<organism evidence="2 3">
    <name type="scientific">Aquimarina addita</name>
    <dbReference type="NCBI Taxonomy" id="870485"/>
    <lineage>
        <taxon>Bacteria</taxon>
        <taxon>Pseudomonadati</taxon>
        <taxon>Bacteroidota</taxon>
        <taxon>Flavobacteriia</taxon>
        <taxon>Flavobacteriales</taxon>
        <taxon>Flavobacteriaceae</taxon>
        <taxon>Aquimarina</taxon>
    </lineage>
</organism>
<protein>
    <recommendedName>
        <fullName evidence="1">N-acetyltransferase domain-containing protein</fullName>
    </recommendedName>
</protein>
<reference evidence="3" key="1">
    <citation type="journal article" date="2019" name="Int. J. Syst. Evol. Microbiol.">
        <title>The Global Catalogue of Microorganisms (GCM) 10K type strain sequencing project: providing services to taxonomists for standard genome sequencing and annotation.</title>
        <authorList>
            <consortium name="The Broad Institute Genomics Platform"/>
            <consortium name="The Broad Institute Genome Sequencing Center for Infectious Disease"/>
            <person name="Wu L."/>
            <person name="Ma J."/>
        </authorList>
    </citation>
    <scope>NUCLEOTIDE SEQUENCE [LARGE SCALE GENOMIC DNA]</scope>
    <source>
        <strain evidence="3">JCM 17106</strain>
    </source>
</reference>
<sequence>MNRQFTYTTASSDQELQEILLLQKKNLLTYITNEESTLEGFVTVQHNFDILQRMNQSQPHTIAKDGDKVIGYALSMTKDFGNAIEVLKPMFVKIENSFLKDTSYIIMGQICIDKTYRKKGIFRGLYQTMQESTKPYFETIITEVDALNKRSLQAHYAIGFQLLKTYRYKGQDWKLIYWS</sequence>
<dbReference type="RefSeq" id="WP_344926437.1">
    <property type="nucleotide sequence ID" value="NZ_BAABCW010000005.1"/>
</dbReference>
<comment type="caution">
    <text evidence="2">The sequence shown here is derived from an EMBL/GenBank/DDBJ whole genome shotgun (WGS) entry which is preliminary data.</text>
</comment>
<dbReference type="InterPro" id="IPR016181">
    <property type="entry name" value="Acyl_CoA_acyltransferase"/>
</dbReference>
<evidence type="ECO:0000313" key="3">
    <source>
        <dbReference type="Proteomes" id="UP001500459"/>
    </source>
</evidence>
<accession>A0ABP7XH25</accession>
<dbReference type="EMBL" id="BAABCW010000005">
    <property type="protein sequence ID" value="GAA4116347.1"/>
    <property type="molecule type" value="Genomic_DNA"/>
</dbReference>
<dbReference type="SUPFAM" id="SSF55729">
    <property type="entry name" value="Acyl-CoA N-acyltransferases (Nat)"/>
    <property type="match status" value="1"/>
</dbReference>
<evidence type="ECO:0000259" key="1">
    <source>
        <dbReference type="PROSITE" id="PS51186"/>
    </source>
</evidence>
<evidence type="ECO:0000313" key="2">
    <source>
        <dbReference type="EMBL" id="GAA4116347.1"/>
    </source>
</evidence>
<dbReference type="Gene3D" id="3.40.630.30">
    <property type="match status" value="1"/>
</dbReference>
<gene>
    <name evidence="2" type="ORF">GCM10022393_16950</name>
</gene>
<name>A0ABP7XH25_9FLAO</name>
<keyword evidence="3" id="KW-1185">Reference proteome</keyword>
<feature type="domain" description="N-acetyltransferase" evidence="1">
    <location>
        <begin position="17"/>
        <end position="179"/>
    </location>
</feature>